<feature type="transmembrane region" description="Helical" evidence="1">
    <location>
        <begin position="74"/>
        <end position="94"/>
    </location>
</feature>
<keyword evidence="1" id="KW-1133">Transmembrane helix</keyword>
<dbReference type="Gene3D" id="1.20.1250.20">
    <property type="entry name" value="MFS general substrate transporter like domains"/>
    <property type="match status" value="2"/>
</dbReference>
<reference evidence="3 6" key="1">
    <citation type="submission" date="2019-10" db="EMBL/GenBank/DDBJ databases">
        <title>Comparative genomics of sulfur disproportionating microorganisms.</title>
        <authorList>
            <person name="Ward L.M."/>
            <person name="Bertran E."/>
            <person name="Johnston D."/>
        </authorList>
    </citation>
    <scope>NUCLEOTIDE SEQUENCE [LARGE SCALE GENOMIC DNA]</scope>
    <source>
        <strain evidence="3 6">DSM 3772</strain>
    </source>
</reference>
<dbReference type="PANTHER" id="PTHR23527">
    <property type="entry name" value="BLL3282 PROTEIN"/>
    <property type="match status" value="1"/>
</dbReference>
<feature type="transmembrane region" description="Helical" evidence="1">
    <location>
        <begin position="203"/>
        <end position="225"/>
    </location>
</feature>
<feature type="domain" description="Major facilitator superfamily (MFS) profile" evidence="2">
    <location>
        <begin position="9"/>
        <end position="379"/>
    </location>
</feature>
<feature type="transmembrane region" description="Helical" evidence="1">
    <location>
        <begin position="237"/>
        <end position="260"/>
    </location>
</feature>
<name>A0A650CY70_ACIAM</name>
<dbReference type="Proteomes" id="UP000426328">
    <property type="component" value="Chromosome"/>
</dbReference>
<dbReference type="SUPFAM" id="SSF103473">
    <property type="entry name" value="MFS general substrate transporter"/>
    <property type="match status" value="1"/>
</dbReference>
<dbReference type="EMBL" id="WHYS01000001">
    <property type="protein sequence ID" value="MQL55002.1"/>
    <property type="molecule type" value="Genomic_DNA"/>
</dbReference>
<dbReference type="Pfam" id="PF07690">
    <property type="entry name" value="MFS_1"/>
    <property type="match status" value="1"/>
</dbReference>
<feature type="transmembrane region" description="Helical" evidence="1">
    <location>
        <begin position="163"/>
        <end position="182"/>
    </location>
</feature>
<feature type="transmembrane region" description="Helical" evidence="1">
    <location>
        <begin position="289"/>
        <end position="306"/>
    </location>
</feature>
<sequence>MKSKKESEPVLVIFITSLSFFLSYFSRIAWSIVSVYSSLKPTELQDSIIFSLFFIGYVIVQIPSGFIANSYPKVTSIISLLGLSFASFLSGYANSIAFEYFSSLLMGLFAGWIYPTTIRILSCRFSSKELPIAIGYYSLAWPLSIVLAGVTLPYLSINFGWRFPYYLISIISLFTALSYLPIPIKNSKIEKKSLFLVAKNKNVIIVSFSGFLFFLSYWIITLYVYKYFLTLGMNSYIAGLTYSMLALAGIPSTVIAGYIIRKIGIKNSLAFFEGIYGLLTFNLSYYLSMIQIFIIASIMGFVRFIITPANSSAVSVIDSKNAGSVSGFANFFWQSSGILAPLIASIIITSLGFRILWLFSGFIIILSSIIYLFLLKIKE</sequence>
<evidence type="ECO:0000259" key="2">
    <source>
        <dbReference type="PROSITE" id="PS50850"/>
    </source>
</evidence>
<evidence type="ECO:0000313" key="4">
    <source>
        <dbReference type="EMBL" id="QGR22783.1"/>
    </source>
</evidence>
<dbReference type="PANTHER" id="PTHR23527:SF1">
    <property type="entry name" value="BLL3282 PROTEIN"/>
    <property type="match status" value="1"/>
</dbReference>
<keyword evidence="1" id="KW-0472">Membrane</keyword>
<dbReference type="InterPro" id="IPR036259">
    <property type="entry name" value="MFS_trans_sf"/>
</dbReference>
<dbReference type="RefSeq" id="WP_152940426.1">
    <property type="nucleotide sequence ID" value="NZ_CP045482.1"/>
</dbReference>
<keyword evidence="1" id="KW-0812">Transmembrane</keyword>
<evidence type="ECO:0000313" key="5">
    <source>
        <dbReference type="Proteomes" id="UP000426328"/>
    </source>
</evidence>
<dbReference type="AlphaFoldDB" id="A0A650CY70"/>
<dbReference type="InterPro" id="IPR020846">
    <property type="entry name" value="MFS_dom"/>
</dbReference>
<feature type="transmembrane region" description="Helical" evidence="1">
    <location>
        <begin position="100"/>
        <end position="122"/>
    </location>
</feature>
<accession>A0A650CY70</accession>
<evidence type="ECO:0000313" key="3">
    <source>
        <dbReference type="EMBL" id="MQL55002.1"/>
    </source>
</evidence>
<keyword evidence="5" id="KW-1185">Reference proteome</keyword>
<dbReference type="InterPro" id="IPR052952">
    <property type="entry name" value="MFS-Transporter"/>
</dbReference>
<dbReference type="KEGG" id="aamb:D1866_12935"/>
<evidence type="ECO:0000256" key="1">
    <source>
        <dbReference type="SAM" id="Phobius"/>
    </source>
</evidence>
<dbReference type="GO" id="GO:0022857">
    <property type="term" value="F:transmembrane transporter activity"/>
    <property type="evidence" value="ECO:0007669"/>
    <property type="project" value="InterPro"/>
</dbReference>
<reference evidence="4 5" key="2">
    <citation type="submission" date="2019-10" db="EMBL/GenBank/DDBJ databases">
        <title>Genome Sequences from Six Type Strain Members of the Archaeal Family Sulfolobaceae: Acidianus ambivalens, Acidianus infernus, Metallosphaera prunae, Stygiolobus azoricus, Sulfolobus metallicus, and Sulfurisphaera ohwakuensis.</title>
        <authorList>
            <person name="Counts J.A."/>
            <person name="Kelly R.M."/>
        </authorList>
    </citation>
    <scope>NUCLEOTIDE SEQUENCE [LARGE SCALE GENOMIC DNA]</scope>
    <source>
        <strain evidence="4 5">LEI 10</strain>
    </source>
</reference>
<dbReference type="InterPro" id="IPR011701">
    <property type="entry name" value="MFS"/>
</dbReference>
<organism evidence="4 5">
    <name type="scientific">Acidianus ambivalens</name>
    <name type="common">Desulfurolobus ambivalens</name>
    <dbReference type="NCBI Taxonomy" id="2283"/>
    <lineage>
        <taxon>Archaea</taxon>
        <taxon>Thermoproteota</taxon>
        <taxon>Thermoprotei</taxon>
        <taxon>Sulfolobales</taxon>
        <taxon>Sulfolobaceae</taxon>
        <taxon>Acidianus</taxon>
    </lineage>
</organism>
<feature type="transmembrane region" description="Helical" evidence="1">
    <location>
        <begin position="12"/>
        <end position="36"/>
    </location>
</feature>
<feature type="transmembrane region" description="Helical" evidence="1">
    <location>
        <begin position="355"/>
        <end position="375"/>
    </location>
</feature>
<dbReference type="GeneID" id="42780654"/>
<feature type="transmembrane region" description="Helical" evidence="1">
    <location>
        <begin position="327"/>
        <end position="349"/>
    </location>
</feature>
<feature type="transmembrane region" description="Helical" evidence="1">
    <location>
        <begin position="48"/>
        <end position="67"/>
    </location>
</feature>
<dbReference type="EMBL" id="CP045482">
    <property type="protein sequence ID" value="QGR22783.1"/>
    <property type="molecule type" value="Genomic_DNA"/>
</dbReference>
<gene>
    <name evidence="4" type="ORF">D1866_12935</name>
    <name evidence="3" type="ORF">GFB69_04375</name>
</gene>
<dbReference type="PROSITE" id="PS50850">
    <property type="entry name" value="MFS"/>
    <property type="match status" value="1"/>
</dbReference>
<evidence type="ECO:0000313" key="6">
    <source>
        <dbReference type="Proteomes" id="UP000474054"/>
    </source>
</evidence>
<feature type="transmembrane region" description="Helical" evidence="1">
    <location>
        <begin position="134"/>
        <end position="157"/>
    </location>
</feature>
<protein>
    <submittedName>
        <fullName evidence="4">MFS transporter</fullName>
    </submittedName>
</protein>
<dbReference type="Proteomes" id="UP000474054">
    <property type="component" value="Unassembled WGS sequence"/>
</dbReference>
<feature type="transmembrane region" description="Helical" evidence="1">
    <location>
        <begin position="267"/>
        <end position="283"/>
    </location>
</feature>
<proteinExistence type="predicted"/>